<dbReference type="Proteomes" id="UP001066276">
    <property type="component" value="Chromosome 8"/>
</dbReference>
<evidence type="ECO:0000313" key="2">
    <source>
        <dbReference type="EMBL" id="KAJ1115593.1"/>
    </source>
</evidence>
<feature type="region of interest" description="Disordered" evidence="1">
    <location>
        <begin position="37"/>
        <end position="56"/>
    </location>
</feature>
<sequence>MSRRGQRTSSAQRALLQHLTRCSVWVSVVQALGPVSPPQSAAAPLRASAAPHHQSPASLMAHSRSRHFVRRLRPTVQAVCAVISVRTPHHTTIRCSKGSTTHFGVSLVGADTVFHS</sequence>
<protein>
    <recommendedName>
        <fullName evidence="4">Secreted protein</fullName>
    </recommendedName>
</protein>
<evidence type="ECO:0000313" key="3">
    <source>
        <dbReference type="Proteomes" id="UP001066276"/>
    </source>
</evidence>
<name>A0AAV7NMJ7_PLEWA</name>
<accession>A0AAV7NMJ7</accession>
<keyword evidence="3" id="KW-1185">Reference proteome</keyword>
<reference evidence="2" key="1">
    <citation type="journal article" date="2022" name="bioRxiv">
        <title>Sequencing and chromosome-scale assembly of the giantPleurodeles waltlgenome.</title>
        <authorList>
            <person name="Brown T."/>
            <person name="Elewa A."/>
            <person name="Iarovenko S."/>
            <person name="Subramanian E."/>
            <person name="Araus A.J."/>
            <person name="Petzold A."/>
            <person name="Susuki M."/>
            <person name="Suzuki K.-i.T."/>
            <person name="Hayashi T."/>
            <person name="Toyoda A."/>
            <person name="Oliveira C."/>
            <person name="Osipova E."/>
            <person name="Leigh N.D."/>
            <person name="Simon A."/>
            <person name="Yun M.H."/>
        </authorList>
    </citation>
    <scope>NUCLEOTIDE SEQUENCE</scope>
    <source>
        <strain evidence="2">20211129_DDA</strain>
        <tissue evidence="2">Liver</tissue>
    </source>
</reference>
<comment type="caution">
    <text evidence="2">The sequence shown here is derived from an EMBL/GenBank/DDBJ whole genome shotgun (WGS) entry which is preliminary data.</text>
</comment>
<dbReference type="EMBL" id="JANPWB010000012">
    <property type="protein sequence ID" value="KAJ1115593.1"/>
    <property type="molecule type" value="Genomic_DNA"/>
</dbReference>
<organism evidence="2 3">
    <name type="scientific">Pleurodeles waltl</name>
    <name type="common">Iberian ribbed newt</name>
    <dbReference type="NCBI Taxonomy" id="8319"/>
    <lineage>
        <taxon>Eukaryota</taxon>
        <taxon>Metazoa</taxon>
        <taxon>Chordata</taxon>
        <taxon>Craniata</taxon>
        <taxon>Vertebrata</taxon>
        <taxon>Euteleostomi</taxon>
        <taxon>Amphibia</taxon>
        <taxon>Batrachia</taxon>
        <taxon>Caudata</taxon>
        <taxon>Salamandroidea</taxon>
        <taxon>Salamandridae</taxon>
        <taxon>Pleurodelinae</taxon>
        <taxon>Pleurodeles</taxon>
    </lineage>
</organism>
<gene>
    <name evidence="2" type="ORF">NDU88_003815</name>
</gene>
<evidence type="ECO:0000256" key="1">
    <source>
        <dbReference type="SAM" id="MobiDB-lite"/>
    </source>
</evidence>
<dbReference type="AlphaFoldDB" id="A0AAV7NMJ7"/>
<feature type="compositionally biased region" description="Low complexity" evidence="1">
    <location>
        <begin position="38"/>
        <end position="56"/>
    </location>
</feature>
<evidence type="ECO:0008006" key="4">
    <source>
        <dbReference type="Google" id="ProtNLM"/>
    </source>
</evidence>
<proteinExistence type="predicted"/>